<organism evidence="2 3">
    <name type="scientific">Benzoatithermus flavus</name>
    <dbReference type="NCBI Taxonomy" id="3108223"/>
    <lineage>
        <taxon>Bacteria</taxon>
        <taxon>Pseudomonadati</taxon>
        <taxon>Pseudomonadota</taxon>
        <taxon>Alphaproteobacteria</taxon>
        <taxon>Geminicoccales</taxon>
        <taxon>Geminicoccaceae</taxon>
        <taxon>Benzoatithermus</taxon>
    </lineage>
</organism>
<keyword evidence="2" id="KW-0808">Transferase</keyword>
<keyword evidence="2" id="KW-0012">Acyltransferase</keyword>
<comment type="caution">
    <text evidence="2">The sequence shown here is derived from an EMBL/GenBank/DDBJ whole genome shotgun (WGS) entry which is preliminary data.</text>
</comment>
<evidence type="ECO:0000313" key="3">
    <source>
        <dbReference type="Proteomes" id="UP001375743"/>
    </source>
</evidence>
<dbReference type="Proteomes" id="UP001375743">
    <property type="component" value="Unassembled WGS sequence"/>
</dbReference>
<feature type="domain" description="BioF2-like acetyltransferase" evidence="1">
    <location>
        <begin position="169"/>
        <end position="308"/>
    </location>
</feature>
<evidence type="ECO:0000259" key="1">
    <source>
        <dbReference type="Pfam" id="PF13480"/>
    </source>
</evidence>
<reference evidence="2 3" key="1">
    <citation type="submission" date="2024-01" db="EMBL/GenBank/DDBJ databases">
        <title>Multi-omics insights into the function and evolution of sodium benzoate biodegradation pathways in Benzoatithermus flavus gen. nov., sp. nov. from hot spring.</title>
        <authorList>
            <person name="Hu C.-J."/>
            <person name="Li W.-J."/>
        </authorList>
    </citation>
    <scope>NUCLEOTIDE SEQUENCE [LARGE SCALE GENOMIC DNA]</scope>
    <source>
        <strain evidence="2 3">SYSU G07066</strain>
    </source>
</reference>
<keyword evidence="3" id="KW-1185">Reference proteome</keyword>
<dbReference type="RefSeq" id="WP_418159931.1">
    <property type="nucleotide sequence ID" value="NZ_JBBLZC010000012.1"/>
</dbReference>
<proteinExistence type="predicted"/>
<protein>
    <submittedName>
        <fullName evidence="2">GNAT family N-acetyltransferase</fullName>
        <ecNumber evidence="2">2.3.1.-</ecNumber>
    </submittedName>
</protein>
<dbReference type="Pfam" id="PF13480">
    <property type="entry name" value="Acetyltransf_6"/>
    <property type="match status" value="1"/>
</dbReference>
<dbReference type="InterPro" id="IPR038740">
    <property type="entry name" value="BioF2-like_GNAT_dom"/>
</dbReference>
<sequence length="328" mass="36387">MPPEIEAIATTAGLEALRPEWLELWASMPAATPFQSPAWLIPWWHVFGTGELIALALRRRGRLVGLVPLYVHPDGRHRKLLPLGIGISDHLDPLLSADHAPVVLAWLAGHDHRFDWIDLEDQGAGSPLLAAPAPAGWESAIHPCEPCPVLPLPVSLRDLCRSVPRLAKLPYYRRRAERLGEVTIEPASPANLAELLDALFRLHGKRWQERGEPGVLADPSVRAFHREAAAALLELGLLRSFALRIGGRIVAVLHGFADRKRFYAYLAGYDPGLPHPGLGAMMIGLAIQRAAEERLAAFDFLRGREPYKYDWGAVDRPAHGRRLRPLRK</sequence>
<dbReference type="EC" id="2.3.1.-" evidence="2"/>
<accession>A0ABU8XSQ9</accession>
<dbReference type="GO" id="GO:0016746">
    <property type="term" value="F:acyltransferase activity"/>
    <property type="evidence" value="ECO:0007669"/>
    <property type="project" value="UniProtKB-KW"/>
</dbReference>
<dbReference type="InterPro" id="IPR016181">
    <property type="entry name" value="Acyl_CoA_acyltransferase"/>
</dbReference>
<dbReference type="EMBL" id="JBBLZC010000012">
    <property type="protein sequence ID" value="MEK0084084.1"/>
    <property type="molecule type" value="Genomic_DNA"/>
</dbReference>
<dbReference type="SUPFAM" id="SSF55729">
    <property type="entry name" value="Acyl-CoA N-acyltransferases (Nat)"/>
    <property type="match status" value="1"/>
</dbReference>
<evidence type="ECO:0000313" key="2">
    <source>
        <dbReference type="EMBL" id="MEK0084084.1"/>
    </source>
</evidence>
<dbReference type="Gene3D" id="3.40.630.30">
    <property type="match status" value="1"/>
</dbReference>
<gene>
    <name evidence="2" type="ORF">U1T56_13045</name>
</gene>
<name>A0ABU8XSQ9_9PROT</name>